<evidence type="ECO:0008006" key="7">
    <source>
        <dbReference type="Google" id="ProtNLM"/>
    </source>
</evidence>
<keyword evidence="1" id="KW-0808">Transferase</keyword>
<dbReference type="NCBIfam" id="TIGR01128">
    <property type="entry name" value="holA"/>
    <property type="match status" value="1"/>
</dbReference>
<evidence type="ECO:0000256" key="2">
    <source>
        <dbReference type="ARBA" id="ARBA00022695"/>
    </source>
</evidence>
<dbReference type="AlphaFoldDB" id="A0A1F6BU91"/>
<gene>
    <name evidence="5" type="ORF">A2116_02400</name>
</gene>
<dbReference type="Proteomes" id="UP000179368">
    <property type="component" value="Unassembled WGS sequence"/>
</dbReference>
<dbReference type="GO" id="GO:0009360">
    <property type="term" value="C:DNA polymerase III complex"/>
    <property type="evidence" value="ECO:0007669"/>
    <property type="project" value="TreeGrafter"/>
</dbReference>
<dbReference type="GO" id="GO:0006261">
    <property type="term" value="P:DNA-templated DNA replication"/>
    <property type="evidence" value="ECO:0007669"/>
    <property type="project" value="TreeGrafter"/>
</dbReference>
<proteinExistence type="predicted"/>
<evidence type="ECO:0000256" key="1">
    <source>
        <dbReference type="ARBA" id="ARBA00022679"/>
    </source>
</evidence>
<reference evidence="5 6" key="1">
    <citation type="journal article" date="2016" name="Nat. Commun.">
        <title>Thousands of microbial genomes shed light on interconnected biogeochemical processes in an aquifer system.</title>
        <authorList>
            <person name="Anantharaman K."/>
            <person name="Brown C.T."/>
            <person name="Hug L.A."/>
            <person name="Sharon I."/>
            <person name="Castelle C.J."/>
            <person name="Probst A.J."/>
            <person name="Thomas B.C."/>
            <person name="Singh A."/>
            <person name="Wilkins M.J."/>
            <person name="Karaoz U."/>
            <person name="Brodie E.L."/>
            <person name="Williams K.H."/>
            <person name="Hubbard S.S."/>
            <person name="Banfield J.F."/>
        </authorList>
    </citation>
    <scope>NUCLEOTIDE SEQUENCE [LARGE SCALE GENOMIC DNA]</scope>
</reference>
<dbReference type="Gene3D" id="1.10.8.60">
    <property type="match status" value="1"/>
</dbReference>
<name>A0A1F6BU91_9BACT</name>
<dbReference type="EMBL" id="MFKG01000012">
    <property type="protein sequence ID" value="OGG40515.1"/>
    <property type="molecule type" value="Genomic_DNA"/>
</dbReference>
<evidence type="ECO:0000313" key="5">
    <source>
        <dbReference type="EMBL" id="OGG40515.1"/>
    </source>
</evidence>
<dbReference type="InterPro" id="IPR005790">
    <property type="entry name" value="DNA_polIII_delta"/>
</dbReference>
<dbReference type="PANTHER" id="PTHR34388:SF1">
    <property type="entry name" value="DNA POLYMERASE III SUBUNIT DELTA"/>
    <property type="match status" value="1"/>
</dbReference>
<dbReference type="GO" id="GO:0003887">
    <property type="term" value="F:DNA-directed DNA polymerase activity"/>
    <property type="evidence" value="ECO:0007669"/>
    <property type="project" value="UniProtKB-KW"/>
</dbReference>
<dbReference type="Gene3D" id="3.40.50.300">
    <property type="entry name" value="P-loop containing nucleotide triphosphate hydrolases"/>
    <property type="match status" value="1"/>
</dbReference>
<comment type="caution">
    <text evidence="5">The sequence shown here is derived from an EMBL/GenBank/DDBJ whole genome shotgun (WGS) entry which is preliminary data.</text>
</comment>
<dbReference type="PANTHER" id="PTHR34388">
    <property type="entry name" value="DNA POLYMERASE III SUBUNIT DELTA"/>
    <property type="match status" value="1"/>
</dbReference>
<organism evidence="5 6">
    <name type="scientific">Candidatus Jorgensenbacteria bacterium GWA1_49_17</name>
    <dbReference type="NCBI Taxonomy" id="1798467"/>
    <lineage>
        <taxon>Bacteria</taxon>
        <taxon>Candidatus Joergenseniibacteriota</taxon>
    </lineage>
</organism>
<keyword evidence="2" id="KW-0548">Nucleotidyltransferase</keyword>
<accession>A0A1F6BU91</accession>
<dbReference type="GO" id="GO:0003677">
    <property type="term" value="F:DNA binding"/>
    <property type="evidence" value="ECO:0007669"/>
    <property type="project" value="InterPro"/>
</dbReference>
<evidence type="ECO:0000256" key="3">
    <source>
        <dbReference type="ARBA" id="ARBA00022705"/>
    </source>
</evidence>
<keyword evidence="3" id="KW-0235">DNA replication</keyword>
<dbReference type="InterPro" id="IPR027417">
    <property type="entry name" value="P-loop_NTPase"/>
</dbReference>
<evidence type="ECO:0000313" key="6">
    <source>
        <dbReference type="Proteomes" id="UP000179368"/>
    </source>
</evidence>
<sequence length="274" mass="31297">MPKTMIIFLYGKDSYRRNRKLKELSDAYREKHAPIDMAVFDLEDNPDDWQRAGDFFNQPSMFVDSKLAVVKGAQAVSGKEWIDILKAQIEAEKIFVIISEENPPKKEFKFLTKENVTSQKFDELEDAALAGFLKKEANLRDLLFAEDAWRFFLSYIADSKERSALAVNELEKICLSGLSGEISLARLRTVVRFERKEEVFRIASAILREREVGRRLGALERTFLQREAPSYVFNSLGFQASGKSALELADYDVSIKSGGLEYEEALTDFILFSS</sequence>
<protein>
    <recommendedName>
        <fullName evidence="7">DNA polymerase III delta N-terminal domain-containing protein</fullName>
    </recommendedName>
</protein>
<evidence type="ECO:0000256" key="4">
    <source>
        <dbReference type="ARBA" id="ARBA00022932"/>
    </source>
</evidence>
<keyword evidence="4" id="KW-0239">DNA-directed DNA polymerase</keyword>